<keyword evidence="2" id="KW-1185">Reference proteome</keyword>
<comment type="caution">
    <text evidence="1">The sequence shown here is derived from an EMBL/GenBank/DDBJ whole genome shotgun (WGS) entry which is preliminary data.</text>
</comment>
<organism evidence="1 2">
    <name type="scientific">Coniosporium uncinatum</name>
    <dbReference type="NCBI Taxonomy" id="93489"/>
    <lineage>
        <taxon>Eukaryota</taxon>
        <taxon>Fungi</taxon>
        <taxon>Dikarya</taxon>
        <taxon>Ascomycota</taxon>
        <taxon>Pezizomycotina</taxon>
        <taxon>Dothideomycetes</taxon>
        <taxon>Dothideomycetes incertae sedis</taxon>
        <taxon>Coniosporium</taxon>
    </lineage>
</organism>
<dbReference type="EMBL" id="JAWDJW010003675">
    <property type="protein sequence ID" value="KAK3076689.1"/>
    <property type="molecule type" value="Genomic_DNA"/>
</dbReference>
<evidence type="ECO:0000313" key="1">
    <source>
        <dbReference type="EMBL" id="KAK3076689.1"/>
    </source>
</evidence>
<proteinExistence type="predicted"/>
<gene>
    <name evidence="1" type="ORF">LTS18_012334</name>
</gene>
<name>A0ACC3DJL4_9PEZI</name>
<evidence type="ECO:0000313" key="2">
    <source>
        <dbReference type="Proteomes" id="UP001186974"/>
    </source>
</evidence>
<reference evidence="1" key="1">
    <citation type="submission" date="2024-09" db="EMBL/GenBank/DDBJ databases">
        <title>Black Yeasts Isolated from many extreme environments.</title>
        <authorList>
            <person name="Coleine C."/>
            <person name="Stajich J.E."/>
            <person name="Selbmann L."/>
        </authorList>
    </citation>
    <scope>NUCLEOTIDE SEQUENCE</scope>
    <source>
        <strain evidence="1">CCFEE 5737</strain>
    </source>
</reference>
<protein>
    <submittedName>
        <fullName evidence="1">Uncharacterized protein</fullName>
    </submittedName>
</protein>
<accession>A0ACC3DJL4</accession>
<dbReference type="Proteomes" id="UP001186974">
    <property type="component" value="Unassembled WGS sequence"/>
</dbReference>
<sequence>MMQESGKSMGFQLQHPSQELQALIVDAAHRHGKVAVAHATCLDDTLLVLRAGVDGLTHTFYDQPCTQEVVDAYKKNNAWLNPTLAAMGSLTTEGQPTQEKFAHDKRVEGKIGEAERERMCQCMNFHTETARFEYAVESVKMLKEAGIDIICGSDSAGPARGTAWGLSLHHELNLFVNLCGFTPQEALRSATALTAKRFGFDDRGKIAEGLKADLVLVEGNPLEDIDHTLDIRAVWRDGEILDMYKDNL</sequence>